<reference evidence="1 2" key="1">
    <citation type="submission" date="2019-07" db="EMBL/GenBank/DDBJ databases">
        <authorList>
            <person name="Hibberd C M."/>
            <person name="Gehrig L. J."/>
            <person name="Chang H.-W."/>
            <person name="Venkatesh S."/>
        </authorList>
    </citation>
    <scope>NUCLEOTIDE SEQUENCE [LARGE SCALE GENOMIC DNA]</scope>
    <source>
        <strain evidence="1">Bifidobacterium_longum_subsp_infantis_JG_Bg463</strain>
    </source>
</reference>
<sequence length="76" mass="7927">MSRTVMPPAYRDMIISSSPPSLLECLGTNLGVNEPSLSRGTSTVTSPTGVDSVLGYEPLREFACPPPAFDSLSPGA</sequence>
<protein>
    <submittedName>
        <fullName evidence="1">Uncharacterized protein</fullName>
    </submittedName>
</protein>
<dbReference type="EMBL" id="CABHNT010000015">
    <property type="protein sequence ID" value="VUX30508.1"/>
    <property type="molecule type" value="Genomic_DNA"/>
</dbReference>
<name>A0A564VDN6_BIFLI</name>
<organism evidence="1 2">
    <name type="scientific">Bifidobacterium longum subsp. infantis</name>
    <dbReference type="NCBI Taxonomy" id="1682"/>
    <lineage>
        <taxon>Bacteria</taxon>
        <taxon>Bacillati</taxon>
        <taxon>Actinomycetota</taxon>
        <taxon>Actinomycetes</taxon>
        <taxon>Bifidobacteriales</taxon>
        <taxon>Bifidobacteriaceae</taxon>
        <taxon>Bifidobacterium</taxon>
    </lineage>
</organism>
<evidence type="ECO:0000313" key="1">
    <source>
        <dbReference type="EMBL" id="VUX30508.1"/>
    </source>
</evidence>
<proteinExistence type="predicted"/>
<gene>
    <name evidence="1" type="ORF">BLJG463_00639</name>
</gene>
<dbReference type="AlphaFoldDB" id="A0A564VDN6"/>
<accession>A0A564VDN6</accession>
<dbReference type="Proteomes" id="UP000345266">
    <property type="component" value="Unassembled WGS sequence"/>
</dbReference>
<evidence type="ECO:0000313" key="2">
    <source>
        <dbReference type="Proteomes" id="UP000345266"/>
    </source>
</evidence>